<evidence type="ECO:0000313" key="2">
    <source>
        <dbReference type="Proteomes" id="UP000664761"/>
    </source>
</evidence>
<dbReference type="RefSeq" id="WP_207045138.1">
    <property type="nucleotide sequence ID" value="NZ_JAFLNC010000003.1"/>
</dbReference>
<dbReference type="Gene3D" id="1.10.10.660">
    <property type="entry name" value="conserved protein of unknown function from Enterococcus faecalis V583"/>
    <property type="match status" value="1"/>
</dbReference>
<dbReference type="Proteomes" id="UP000664761">
    <property type="component" value="Unassembled WGS sequence"/>
</dbReference>
<dbReference type="Gene3D" id="3.90.1700.10">
    <property type="entry name" value="v583 domain like"/>
    <property type="match status" value="1"/>
</dbReference>
<reference evidence="1 2" key="1">
    <citation type="submission" date="2021-03" db="EMBL/GenBank/DDBJ databases">
        <title>Sneathiella sp. CAU 1612 isolated from Kang Won-do.</title>
        <authorList>
            <person name="Kim W."/>
        </authorList>
    </citation>
    <scope>NUCLEOTIDE SEQUENCE [LARGE SCALE GENOMIC DNA]</scope>
    <source>
        <strain evidence="1 2">CAU 1612</strain>
    </source>
</reference>
<dbReference type="InterPro" id="IPR009499">
    <property type="entry name" value="AllG-like"/>
</dbReference>
<organism evidence="1 2">
    <name type="scientific">Sneathiella sedimenti</name>
    <dbReference type="NCBI Taxonomy" id="2816034"/>
    <lineage>
        <taxon>Bacteria</taxon>
        <taxon>Pseudomonadati</taxon>
        <taxon>Pseudomonadota</taxon>
        <taxon>Alphaproteobacteria</taxon>
        <taxon>Sneathiellales</taxon>
        <taxon>Sneathiellaceae</taxon>
        <taxon>Sneathiella</taxon>
    </lineage>
</organism>
<sequence>MKNIISDPLNVINVGLAKFADPFVAHSVPVISCQWQPPAGGVAETAWQLAQITNNPIVEAANEIAFSRYLEANPILTGVGTAVDSIPGMGSKQILHSGPPVAWRDMCGPQQGAIIGAILFEGWSSTAEDAQKLAKNGDIELTPAQHLNAVGPMAGIISPSMPVWIVKNEMLGNLTYCNFNEGLGKVLRFGAYSDDVLNRLRWMADVLAPVLQEAVEIMGGLELKPLMASALHMGDEVHNRNAAATSLFFRKLAPAALQGSADKAQISEALSFIAGNDHFFLNLSMAACKSMLDAASGVENSSMVTVMARNGVQFGIRISAFPDRWFVTEAPLVEGLFFPGYTGADAAPDLGDSAITETAGVGGFAMAASPAIVQFVGGDVAQAVENSRKMQRITLGRNSAFTLPMLDFAGTAAGIDIRKVVDTGILPIINTGIAHKDAGVGQIGAGLTAAPLECFTQALRALYYNLNT</sequence>
<evidence type="ECO:0000313" key="1">
    <source>
        <dbReference type="EMBL" id="MBO0333967.1"/>
    </source>
</evidence>
<protein>
    <submittedName>
        <fullName evidence="1">DUF1116 domain-containing protein</fullName>
    </submittedName>
</protein>
<accession>A0ABS3F608</accession>
<dbReference type="InterPro" id="IPR024033">
    <property type="entry name" value="OXTCase_su_AllG_h-dom"/>
</dbReference>
<dbReference type="Gene3D" id="3.90.1710.10">
    <property type="entry name" value="Enterococcus faecalis V583 domain"/>
    <property type="match status" value="1"/>
</dbReference>
<dbReference type="EMBL" id="JAFLNC010000003">
    <property type="protein sequence ID" value="MBO0333967.1"/>
    <property type="molecule type" value="Genomic_DNA"/>
</dbReference>
<keyword evidence="2" id="KW-1185">Reference proteome</keyword>
<gene>
    <name evidence="1" type="ORF">J0X12_10090</name>
</gene>
<dbReference type="Gene3D" id="3.40.50.720">
    <property type="entry name" value="NAD(P)-binding Rossmann-like Domain"/>
    <property type="match status" value="1"/>
</dbReference>
<comment type="caution">
    <text evidence="1">The sequence shown here is derived from an EMBL/GenBank/DDBJ whole genome shotgun (WGS) entry which is preliminary data.</text>
</comment>
<proteinExistence type="predicted"/>
<name>A0ABS3F608_9PROT</name>
<dbReference type="Pfam" id="PF06545">
    <property type="entry name" value="AllG"/>
    <property type="match status" value="1"/>
</dbReference>